<dbReference type="InterPro" id="IPR019692">
    <property type="entry name" value="CFP-6_PH"/>
</dbReference>
<gene>
    <name evidence="2" type="ORF">NGTWS1702_36350</name>
</gene>
<keyword evidence="3" id="KW-1185">Reference proteome</keyword>
<comment type="caution">
    <text evidence="2">The sequence shown here is derived from an EMBL/GenBank/DDBJ whole genome shotgun (WGS) entry which is preliminary data.</text>
</comment>
<dbReference type="Pfam" id="PF10756">
    <property type="entry name" value="bPH_6"/>
    <property type="match status" value="1"/>
</dbReference>
<protein>
    <recommendedName>
        <fullName evidence="1">Low molecular weight protein antigen 6 PH domain-containing protein</fullName>
    </recommendedName>
</protein>
<evidence type="ECO:0000313" key="2">
    <source>
        <dbReference type="EMBL" id="GJF10776.1"/>
    </source>
</evidence>
<feature type="domain" description="Low molecular weight protein antigen 6 PH" evidence="1">
    <location>
        <begin position="40"/>
        <end position="110"/>
    </location>
</feature>
<sequence length="113" mass="12328">MAHLAVGFLTLGMLSLVFAGPGWFALLLVIPMLVSLAISRYRTIADRDNVTARTLLGSETVRWDDIDGLRFGRRSWALARRRDGSELSLPAVTFATLPLLTAASGGRVPNPYE</sequence>
<dbReference type="EMBL" id="BPRH01003803">
    <property type="protein sequence ID" value="GJF10776.1"/>
    <property type="molecule type" value="Genomic_DNA"/>
</dbReference>
<accession>A0ABQ4V9M5</accession>
<name>A0ABQ4V9M5_9MYCO</name>
<organism evidence="2 3">
    <name type="scientific">Mycolicibacterium cyprinidarum</name>
    <dbReference type="NCBI Taxonomy" id="2860311"/>
    <lineage>
        <taxon>Bacteria</taxon>
        <taxon>Bacillati</taxon>
        <taxon>Actinomycetota</taxon>
        <taxon>Actinomycetes</taxon>
        <taxon>Mycobacteriales</taxon>
        <taxon>Mycobacteriaceae</taxon>
        <taxon>Mycolicibacterium</taxon>
    </lineage>
</organism>
<proteinExistence type="predicted"/>
<dbReference type="Proteomes" id="UP001060504">
    <property type="component" value="Unassembled WGS sequence"/>
</dbReference>
<evidence type="ECO:0000313" key="3">
    <source>
        <dbReference type="Proteomes" id="UP001060504"/>
    </source>
</evidence>
<reference evidence="2 3" key="1">
    <citation type="submission" date="2021-08" db="EMBL/GenBank/DDBJ databases">
        <title>Draft genome sequence of Mycolicibacterium sp. NGTWS1702 strain.</title>
        <authorList>
            <person name="Matsumoto M."/>
            <person name="Tang B.C.C."/>
            <person name="Machida Y."/>
            <person name="Matoyama H."/>
            <person name="Kishihara T."/>
            <person name="Sato S."/>
            <person name="Kondo I."/>
            <person name="Sano M."/>
            <person name="Kato G."/>
        </authorList>
    </citation>
    <scope>NUCLEOTIDE SEQUENCE [LARGE SCALE GENOMIC DNA]</scope>
    <source>
        <strain evidence="2 3">NGTWSNA01</strain>
    </source>
</reference>
<evidence type="ECO:0000259" key="1">
    <source>
        <dbReference type="Pfam" id="PF10756"/>
    </source>
</evidence>